<dbReference type="AlphaFoldDB" id="X1TCF1"/>
<feature type="domain" description="Schlafen group 3-like DNA/RNA helicase" evidence="1">
    <location>
        <begin position="14"/>
        <end position="44"/>
    </location>
</feature>
<sequence length="60" mass="7190">WIAVPENFQDKVVKRSGENLVNLMKNVYRVLLTRGMKGCYVYFMNKNTRDFIKSRIENFD</sequence>
<reference evidence="2" key="1">
    <citation type="journal article" date="2014" name="Front. Microbiol.">
        <title>High frequency of phylogenetically diverse reductive dehalogenase-homologous genes in deep subseafloor sedimentary metagenomes.</title>
        <authorList>
            <person name="Kawai M."/>
            <person name="Futagami T."/>
            <person name="Toyoda A."/>
            <person name="Takaki Y."/>
            <person name="Nishi S."/>
            <person name="Hori S."/>
            <person name="Arai W."/>
            <person name="Tsubouchi T."/>
            <person name="Morono Y."/>
            <person name="Uchiyama I."/>
            <person name="Ito T."/>
            <person name="Fujiyama A."/>
            <person name="Inagaki F."/>
            <person name="Takami H."/>
        </authorList>
    </citation>
    <scope>NUCLEOTIDE SEQUENCE</scope>
    <source>
        <strain evidence="2">Expedition CK06-06</strain>
    </source>
</reference>
<dbReference type="Pfam" id="PF09848">
    <property type="entry name" value="SLFN-g3_helicase"/>
    <property type="match status" value="1"/>
</dbReference>
<dbReference type="EMBL" id="BARW01009221">
    <property type="protein sequence ID" value="GAI77719.1"/>
    <property type="molecule type" value="Genomic_DNA"/>
</dbReference>
<name>X1TCF1_9ZZZZ</name>
<feature type="non-terminal residue" evidence="2">
    <location>
        <position position="1"/>
    </location>
</feature>
<accession>X1TCF1</accession>
<proteinExistence type="predicted"/>
<evidence type="ECO:0000313" key="2">
    <source>
        <dbReference type="EMBL" id="GAI77719.1"/>
    </source>
</evidence>
<gene>
    <name evidence="2" type="ORF">S12H4_18623</name>
</gene>
<dbReference type="InterPro" id="IPR018647">
    <property type="entry name" value="SLFN_3-like_DNA/RNA_helicase"/>
</dbReference>
<protein>
    <recommendedName>
        <fullName evidence="1">Schlafen group 3-like DNA/RNA helicase domain-containing protein</fullName>
    </recommendedName>
</protein>
<evidence type="ECO:0000259" key="1">
    <source>
        <dbReference type="Pfam" id="PF09848"/>
    </source>
</evidence>
<comment type="caution">
    <text evidence="2">The sequence shown here is derived from an EMBL/GenBank/DDBJ whole genome shotgun (WGS) entry which is preliminary data.</text>
</comment>
<organism evidence="2">
    <name type="scientific">marine sediment metagenome</name>
    <dbReference type="NCBI Taxonomy" id="412755"/>
    <lineage>
        <taxon>unclassified sequences</taxon>
        <taxon>metagenomes</taxon>
        <taxon>ecological metagenomes</taxon>
    </lineage>
</organism>